<sequence>MSWIRILFTFLLLLNIVLSWKLFGHDDGWKSYLELQHRRDSIVQQISAIEEINLDLSREIRRLITDHEYVASVIRMEMHYLQPNEVLYIPQNDTFRRLP</sequence>
<protein>
    <submittedName>
        <fullName evidence="1">Septum formation initiator</fullName>
    </submittedName>
</protein>
<gene>
    <name evidence="1" type="ORF">SAMN05660653_01000</name>
</gene>
<name>A0A1G6BK14_9BACT</name>
<organism evidence="1 2">
    <name type="scientific">Desulfonatronum thiosulfatophilum</name>
    <dbReference type="NCBI Taxonomy" id="617002"/>
    <lineage>
        <taxon>Bacteria</taxon>
        <taxon>Pseudomonadati</taxon>
        <taxon>Thermodesulfobacteriota</taxon>
        <taxon>Desulfovibrionia</taxon>
        <taxon>Desulfovibrionales</taxon>
        <taxon>Desulfonatronaceae</taxon>
        <taxon>Desulfonatronum</taxon>
    </lineage>
</organism>
<keyword evidence="2" id="KW-1185">Reference proteome</keyword>
<dbReference type="STRING" id="617002.SAMN05660653_01000"/>
<dbReference type="RefSeq" id="WP_092118065.1">
    <property type="nucleotide sequence ID" value="NZ_FMXO01000005.1"/>
</dbReference>
<proteinExistence type="predicted"/>
<dbReference type="Proteomes" id="UP000198771">
    <property type="component" value="Unassembled WGS sequence"/>
</dbReference>
<dbReference type="AlphaFoldDB" id="A0A1G6BK14"/>
<evidence type="ECO:0000313" key="1">
    <source>
        <dbReference type="EMBL" id="SDB20929.1"/>
    </source>
</evidence>
<evidence type="ECO:0000313" key="2">
    <source>
        <dbReference type="Proteomes" id="UP000198771"/>
    </source>
</evidence>
<dbReference type="Pfam" id="PF04977">
    <property type="entry name" value="DivIC"/>
    <property type="match status" value="1"/>
</dbReference>
<dbReference type="OrthoDB" id="5471911at2"/>
<reference evidence="1 2" key="1">
    <citation type="submission" date="2016-10" db="EMBL/GenBank/DDBJ databases">
        <authorList>
            <person name="de Groot N.N."/>
        </authorList>
    </citation>
    <scope>NUCLEOTIDE SEQUENCE [LARGE SCALE GENOMIC DNA]</scope>
    <source>
        <strain evidence="1 2">ASO4-2</strain>
    </source>
</reference>
<dbReference type="EMBL" id="FMXO01000005">
    <property type="protein sequence ID" value="SDB20929.1"/>
    <property type="molecule type" value="Genomic_DNA"/>
</dbReference>
<accession>A0A1G6BK14</accession>
<dbReference type="InterPro" id="IPR007060">
    <property type="entry name" value="FtsL/DivIC"/>
</dbReference>